<accession>A0A7Y2EAV3</accession>
<proteinExistence type="predicted"/>
<dbReference type="EMBL" id="JABDJR010000289">
    <property type="protein sequence ID" value="NNF06570.1"/>
    <property type="molecule type" value="Genomic_DNA"/>
</dbReference>
<dbReference type="InterPro" id="IPR011049">
    <property type="entry name" value="Serralysin-like_metalloprot_C"/>
</dbReference>
<protein>
    <submittedName>
        <fullName evidence="1">Uncharacterized protein</fullName>
    </submittedName>
</protein>
<organism evidence="1 2">
    <name type="scientific">Eiseniibacteriota bacterium</name>
    <dbReference type="NCBI Taxonomy" id="2212470"/>
    <lineage>
        <taxon>Bacteria</taxon>
        <taxon>Candidatus Eiseniibacteriota</taxon>
    </lineage>
</organism>
<evidence type="ECO:0000313" key="1">
    <source>
        <dbReference type="EMBL" id="NNF06570.1"/>
    </source>
</evidence>
<sequence>GGNNNTASQIYATVGGGQGNQATDDFTTVAGGKSNKAGTNFAFVGGGENNEAIAIYTTVSGGELNFARVPHTTIGGGKDNDARASFSTISGGESNQTSGVHATVPGGQANIASGDYSFAAGRNSIVTAIAPGSFVWSDASSSIGFTANSSNLFLIRATGGVGIGTENPSADLHVAGDIIADGTITKPSGVTLADHPLNPETQFLVHQEVSSSQMLNVYNGNAVLDGSGRAWVELPEWFEAYNKDFRYQLTCIGGHAPVFVASEVSGNRFQIAGGKSGMKVSWEITGVRNDAYAKTSTREVTPYKTPEQVGRYVTPEAFGAPASSALSASSGNE</sequence>
<feature type="non-terminal residue" evidence="1">
    <location>
        <position position="1"/>
    </location>
</feature>
<reference evidence="1 2" key="1">
    <citation type="submission" date="2020-03" db="EMBL/GenBank/DDBJ databases">
        <title>Metabolic flexibility allows generalist bacteria to become dominant in a frequently disturbed ecosystem.</title>
        <authorList>
            <person name="Chen Y.-J."/>
            <person name="Leung P.M."/>
            <person name="Bay S.K."/>
            <person name="Hugenholtz P."/>
            <person name="Kessler A.J."/>
            <person name="Shelley G."/>
            <person name="Waite D.W."/>
            <person name="Cook P.L."/>
            <person name="Greening C."/>
        </authorList>
    </citation>
    <scope>NUCLEOTIDE SEQUENCE [LARGE SCALE GENOMIC DNA]</scope>
    <source>
        <strain evidence="1">SS_bin_28</strain>
    </source>
</reference>
<dbReference type="Gene3D" id="2.150.10.10">
    <property type="entry name" value="Serralysin-like metalloprotease, C-terminal"/>
    <property type="match status" value="2"/>
</dbReference>
<dbReference type="AlphaFoldDB" id="A0A7Y2EAV3"/>
<comment type="caution">
    <text evidence="1">The sequence shown here is derived from an EMBL/GenBank/DDBJ whole genome shotgun (WGS) entry which is preliminary data.</text>
</comment>
<name>A0A7Y2EAV3_UNCEI</name>
<gene>
    <name evidence="1" type="ORF">HKN21_07400</name>
</gene>
<evidence type="ECO:0000313" key="2">
    <source>
        <dbReference type="Proteomes" id="UP000547674"/>
    </source>
</evidence>
<dbReference type="Proteomes" id="UP000547674">
    <property type="component" value="Unassembled WGS sequence"/>
</dbReference>